<keyword evidence="1" id="KW-1185">Reference proteome</keyword>
<reference evidence="2" key="1">
    <citation type="submission" date="2022-11" db="UniProtKB">
        <authorList>
            <consortium name="WormBaseParasite"/>
        </authorList>
    </citation>
    <scope>IDENTIFICATION</scope>
</reference>
<sequence>MALNRARAMASQKLLQMNVIPYNYEEALAAQVAHKHFQQTIEVTAAVFQSRGLTLFVYCDDQLFFLSLTF</sequence>
<dbReference type="WBParaSite" id="PEQ_0000682201-mRNA-1">
    <property type="protein sequence ID" value="PEQ_0000682201-mRNA-1"/>
    <property type="gene ID" value="PEQ_0000682201"/>
</dbReference>
<protein>
    <submittedName>
        <fullName evidence="2">Uncharacterized protein</fullName>
    </submittedName>
</protein>
<organism evidence="1 2">
    <name type="scientific">Parascaris equorum</name>
    <name type="common">Equine roundworm</name>
    <dbReference type="NCBI Taxonomy" id="6256"/>
    <lineage>
        <taxon>Eukaryota</taxon>
        <taxon>Metazoa</taxon>
        <taxon>Ecdysozoa</taxon>
        <taxon>Nematoda</taxon>
        <taxon>Chromadorea</taxon>
        <taxon>Rhabditida</taxon>
        <taxon>Spirurina</taxon>
        <taxon>Ascaridomorpha</taxon>
        <taxon>Ascaridoidea</taxon>
        <taxon>Ascarididae</taxon>
        <taxon>Parascaris</taxon>
    </lineage>
</organism>
<dbReference type="Proteomes" id="UP000887564">
    <property type="component" value="Unplaced"/>
</dbReference>
<accession>A0A914RK34</accession>
<evidence type="ECO:0000313" key="1">
    <source>
        <dbReference type="Proteomes" id="UP000887564"/>
    </source>
</evidence>
<evidence type="ECO:0000313" key="2">
    <source>
        <dbReference type="WBParaSite" id="PEQ_0000682201-mRNA-1"/>
    </source>
</evidence>
<dbReference type="AlphaFoldDB" id="A0A914RK34"/>
<name>A0A914RK34_PAREQ</name>
<proteinExistence type="predicted"/>